<dbReference type="OrthoDB" id="5296814at2"/>
<reference evidence="2 3" key="1">
    <citation type="submission" date="2020-08" db="EMBL/GenBank/DDBJ databases">
        <title>Genome sequencing of Purple Non-Sulfur Bacteria from various extreme environments.</title>
        <authorList>
            <person name="Mayer M."/>
        </authorList>
    </citation>
    <scope>NUCLEOTIDE SEQUENCE [LARGE SCALE GENOMIC DNA]</scope>
    <source>
        <strain evidence="2 3">2761</strain>
    </source>
</reference>
<evidence type="ECO:0000313" key="3">
    <source>
        <dbReference type="Proteomes" id="UP000587070"/>
    </source>
</evidence>
<dbReference type="EMBL" id="JACIGE010000014">
    <property type="protein sequence ID" value="MBB4248814.1"/>
    <property type="molecule type" value="Genomic_DNA"/>
</dbReference>
<comment type="caution">
    <text evidence="2">The sequence shown here is derived from an EMBL/GenBank/DDBJ whole genome shotgun (WGS) entry which is preliminary data.</text>
</comment>
<proteinExistence type="predicted"/>
<dbReference type="RefSeq" id="WP_153117687.1">
    <property type="nucleotide sequence ID" value="NZ_JACIGE010000014.1"/>
</dbReference>
<accession>A0A840G367</accession>
<dbReference type="PROSITE" id="PS51257">
    <property type="entry name" value="PROKAR_LIPOPROTEIN"/>
    <property type="match status" value="1"/>
</dbReference>
<organism evidence="2 3">
    <name type="scientific">Rhodocyclus tenuis</name>
    <name type="common">Rhodospirillum tenue</name>
    <dbReference type="NCBI Taxonomy" id="1066"/>
    <lineage>
        <taxon>Bacteria</taxon>
        <taxon>Pseudomonadati</taxon>
        <taxon>Pseudomonadota</taxon>
        <taxon>Betaproteobacteria</taxon>
        <taxon>Rhodocyclales</taxon>
        <taxon>Rhodocyclaceae</taxon>
        <taxon>Rhodocyclus</taxon>
    </lineage>
</organism>
<name>A0A840G367_RHOTE</name>
<protein>
    <submittedName>
        <fullName evidence="2">Mono/diheme cytochrome c family protein</fullName>
    </submittedName>
</protein>
<keyword evidence="3" id="KW-1185">Reference proteome</keyword>
<dbReference type="InterPro" id="IPR018588">
    <property type="entry name" value="Dihaem_cytochrome-c"/>
</dbReference>
<evidence type="ECO:0000256" key="1">
    <source>
        <dbReference type="SAM" id="MobiDB-lite"/>
    </source>
</evidence>
<dbReference type="AlphaFoldDB" id="A0A840G367"/>
<feature type="region of interest" description="Disordered" evidence="1">
    <location>
        <begin position="122"/>
        <end position="146"/>
    </location>
</feature>
<dbReference type="Pfam" id="PF09626">
    <property type="entry name" value="DHC"/>
    <property type="match status" value="1"/>
</dbReference>
<gene>
    <name evidence="2" type="ORF">GGD90_003214</name>
</gene>
<sequence>MRTTALVSLVAALGVAACATQHRERVSLPAEKNALWRSECGACHQAFPPMMLTVGNWQAMMRELEQHFGEDASLDEASRQEIAAYLQRNGAPDSYGRHSASSLRITDTAYFQRRHKGSSVPLWRRTGENKPSNCPACHKASDEQLW</sequence>
<evidence type="ECO:0000313" key="2">
    <source>
        <dbReference type="EMBL" id="MBB4248814.1"/>
    </source>
</evidence>
<dbReference type="Proteomes" id="UP000587070">
    <property type="component" value="Unassembled WGS sequence"/>
</dbReference>